<accession>A0A8J6QXD4</accession>
<name>A0A8J6QXD4_9BACT</name>
<dbReference type="Proteomes" id="UP000632828">
    <property type="component" value="Unassembled WGS sequence"/>
</dbReference>
<dbReference type="AlphaFoldDB" id="A0A8J6QXD4"/>
<dbReference type="RefSeq" id="WP_191154456.1">
    <property type="nucleotide sequence ID" value="NZ_JACWUN010000005.1"/>
</dbReference>
<reference evidence="1" key="1">
    <citation type="submission" date="2020-09" db="EMBL/GenBank/DDBJ databases">
        <title>Pelobacter alkaliphilus sp. nov., a novel anaerobic arsenate-reducing bacterium from terrestrial mud volcano.</title>
        <authorList>
            <person name="Khomyakova M.A."/>
            <person name="Merkel A.Y."/>
            <person name="Slobodkin A.I."/>
        </authorList>
    </citation>
    <scope>NUCLEOTIDE SEQUENCE</scope>
    <source>
        <strain evidence="1">M08fum</strain>
    </source>
</reference>
<gene>
    <name evidence="1" type="ORF">ICT70_05805</name>
</gene>
<comment type="caution">
    <text evidence="1">The sequence shown here is derived from an EMBL/GenBank/DDBJ whole genome shotgun (WGS) entry which is preliminary data.</text>
</comment>
<evidence type="ECO:0000313" key="2">
    <source>
        <dbReference type="Proteomes" id="UP000632828"/>
    </source>
</evidence>
<keyword evidence="2" id="KW-1185">Reference proteome</keyword>
<protein>
    <submittedName>
        <fullName evidence="1">Uncharacterized protein</fullName>
    </submittedName>
</protein>
<proteinExistence type="predicted"/>
<dbReference type="EMBL" id="JACWUN010000005">
    <property type="protein sequence ID" value="MBD1400182.1"/>
    <property type="molecule type" value="Genomic_DNA"/>
</dbReference>
<sequence>MPITESSTETFHQLTIPCPLYDRRASRCQRSSAEMPIRRPLCLTDEHDACPLYLAYLLRHSRMMRCDNDWLDAS</sequence>
<organism evidence="1 2">
    <name type="scientific">Pelovirga terrestris</name>
    <dbReference type="NCBI Taxonomy" id="2771352"/>
    <lineage>
        <taxon>Bacteria</taxon>
        <taxon>Pseudomonadati</taxon>
        <taxon>Thermodesulfobacteriota</taxon>
        <taxon>Desulfuromonadia</taxon>
        <taxon>Geobacterales</taxon>
        <taxon>Geobacteraceae</taxon>
        <taxon>Pelovirga</taxon>
    </lineage>
</organism>
<evidence type="ECO:0000313" key="1">
    <source>
        <dbReference type="EMBL" id="MBD1400182.1"/>
    </source>
</evidence>